<proteinExistence type="predicted"/>
<dbReference type="RefSeq" id="WP_068493677.1">
    <property type="nucleotide sequence ID" value="NZ_LWQT01000066.1"/>
</dbReference>
<comment type="caution">
    <text evidence="2">The sequence shown here is derived from an EMBL/GenBank/DDBJ whole genome shotgun (WGS) entry which is preliminary data.</text>
</comment>
<feature type="domain" description="Carrier" evidence="1">
    <location>
        <begin position="35"/>
        <end position="72"/>
    </location>
</feature>
<dbReference type="OrthoDB" id="9811033at2"/>
<keyword evidence="3" id="KW-1185">Reference proteome</keyword>
<reference evidence="2 3" key="1">
    <citation type="submission" date="2016-04" db="EMBL/GenBank/DDBJ databases">
        <title>Draft genome sequence of freshwater magnetotactic bacteria Magnetospirillum marisnigri SP-1 and Magnetospirillum moscoviense BB-1.</title>
        <authorList>
            <person name="Koziaeva V."/>
            <person name="Dziuba M.V."/>
            <person name="Ivanov T.M."/>
            <person name="Kuznetsov B."/>
            <person name="Grouzdev D.S."/>
        </authorList>
    </citation>
    <scope>NUCLEOTIDE SEQUENCE [LARGE SCALE GENOMIC DNA]</scope>
    <source>
        <strain evidence="2 3">SP-1</strain>
    </source>
</reference>
<dbReference type="SUPFAM" id="SSF47336">
    <property type="entry name" value="ACP-like"/>
    <property type="match status" value="1"/>
</dbReference>
<dbReference type="InterPro" id="IPR009081">
    <property type="entry name" value="PP-bd_ACP"/>
</dbReference>
<dbReference type="EMBL" id="LWQT01000066">
    <property type="protein sequence ID" value="OAN49238.1"/>
    <property type="molecule type" value="Genomic_DNA"/>
</dbReference>
<dbReference type="Pfam" id="PF00550">
    <property type="entry name" value="PP-binding"/>
    <property type="match status" value="1"/>
</dbReference>
<dbReference type="Proteomes" id="UP000078428">
    <property type="component" value="Unassembled WGS sequence"/>
</dbReference>
<dbReference type="Gene3D" id="1.10.1200.10">
    <property type="entry name" value="ACP-like"/>
    <property type="match status" value="1"/>
</dbReference>
<dbReference type="InterPro" id="IPR036736">
    <property type="entry name" value="ACP-like_sf"/>
</dbReference>
<name>A0A178MMC1_9PROT</name>
<protein>
    <submittedName>
        <fullName evidence="2">Acyl carrier protein</fullName>
    </submittedName>
</protein>
<sequence>MDIYARLTPLMCDIFDNDTVVATPTLSAEQVREWDSLSHIRLMVAIEVEFSIKFSTAEVTDLKNVGELVAVIEGKLKGL</sequence>
<evidence type="ECO:0000259" key="1">
    <source>
        <dbReference type="Pfam" id="PF00550"/>
    </source>
</evidence>
<evidence type="ECO:0000313" key="3">
    <source>
        <dbReference type="Proteomes" id="UP000078428"/>
    </source>
</evidence>
<organism evidence="2 3">
    <name type="scientific">Paramagnetospirillum marisnigri</name>
    <dbReference type="NCBI Taxonomy" id="1285242"/>
    <lineage>
        <taxon>Bacteria</taxon>
        <taxon>Pseudomonadati</taxon>
        <taxon>Pseudomonadota</taxon>
        <taxon>Alphaproteobacteria</taxon>
        <taxon>Rhodospirillales</taxon>
        <taxon>Magnetospirillaceae</taxon>
        <taxon>Paramagnetospirillum</taxon>
    </lineage>
</organism>
<dbReference type="AlphaFoldDB" id="A0A178MMC1"/>
<evidence type="ECO:0000313" key="2">
    <source>
        <dbReference type="EMBL" id="OAN49238.1"/>
    </source>
</evidence>
<accession>A0A178MMC1</accession>
<dbReference type="STRING" id="1285242.A6A04_03745"/>
<gene>
    <name evidence="2" type="ORF">A6A04_03745</name>
</gene>